<protein>
    <submittedName>
        <fullName evidence="1">Uncharacterized protein</fullName>
    </submittedName>
</protein>
<sequence>MWAKRYLSLDASRPAWAYALDAIIANHTTKSAKAARPRTKINVFLQDWNANTTTRSGLPVYARNLLNTAKKHNLSLGAIKMDKNLKRKLPLWYHLGADKHLKKLNNTTISDCLREKHGVTTIASLQRALRGEGGCDAPIYGQESVRDNCTCTTCQDLRGRGCKHPRRCRQAADRLLHFILPKWNPEDATPGDGLTLTRRRKRRNQDMLETSEGDFVFDPSVTEKGELSEAFRVFVEEDTTRHPPALRPARGRVVHQGKPPVQLKTSSTVFNALRAWKSAQEQMVSAQLAQDKSATLKKR</sequence>
<dbReference type="Proteomes" id="UP000015241">
    <property type="component" value="Unassembled WGS sequence"/>
</dbReference>
<dbReference type="AlphaFoldDB" id="S8DGV2"/>
<gene>
    <name evidence="1" type="ORF">FOMPIDRAFT_1137360</name>
</gene>
<accession>S8DGV2</accession>
<reference evidence="1 2" key="1">
    <citation type="journal article" date="2012" name="Science">
        <title>The Paleozoic origin of enzymatic lignin decomposition reconstructed from 31 fungal genomes.</title>
        <authorList>
            <person name="Floudas D."/>
            <person name="Binder M."/>
            <person name="Riley R."/>
            <person name="Barry K."/>
            <person name="Blanchette R.A."/>
            <person name="Henrissat B."/>
            <person name="Martinez A.T."/>
            <person name="Otillar R."/>
            <person name="Spatafora J.W."/>
            <person name="Yadav J.S."/>
            <person name="Aerts A."/>
            <person name="Benoit I."/>
            <person name="Boyd A."/>
            <person name="Carlson A."/>
            <person name="Copeland A."/>
            <person name="Coutinho P.M."/>
            <person name="de Vries R.P."/>
            <person name="Ferreira P."/>
            <person name="Findley K."/>
            <person name="Foster B."/>
            <person name="Gaskell J."/>
            <person name="Glotzer D."/>
            <person name="Gorecki P."/>
            <person name="Heitman J."/>
            <person name="Hesse C."/>
            <person name="Hori C."/>
            <person name="Igarashi K."/>
            <person name="Jurgens J.A."/>
            <person name="Kallen N."/>
            <person name="Kersten P."/>
            <person name="Kohler A."/>
            <person name="Kuees U."/>
            <person name="Kumar T.K.A."/>
            <person name="Kuo A."/>
            <person name="LaButti K."/>
            <person name="Larrondo L.F."/>
            <person name="Lindquist E."/>
            <person name="Ling A."/>
            <person name="Lombard V."/>
            <person name="Lucas S."/>
            <person name="Lundell T."/>
            <person name="Martin R."/>
            <person name="McLaughlin D.J."/>
            <person name="Morgenstern I."/>
            <person name="Morin E."/>
            <person name="Murat C."/>
            <person name="Nagy L.G."/>
            <person name="Nolan M."/>
            <person name="Ohm R.A."/>
            <person name="Patyshakuliyeva A."/>
            <person name="Rokas A."/>
            <person name="Ruiz-Duenas F.J."/>
            <person name="Sabat G."/>
            <person name="Salamov A."/>
            <person name="Samejima M."/>
            <person name="Schmutz J."/>
            <person name="Slot J.C."/>
            <person name="St John F."/>
            <person name="Stenlid J."/>
            <person name="Sun H."/>
            <person name="Sun S."/>
            <person name="Syed K."/>
            <person name="Tsang A."/>
            <person name="Wiebenga A."/>
            <person name="Young D."/>
            <person name="Pisabarro A."/>
            <person name="Eastwood D.C."/>
            <person name="Martin F."/>
            <person name="Cullen D."/>
            <person name="Grigoriev I.V."/>
            <person name="Hibbett D.S."/>
        </authorList>
    </citation>
    <scope>NUCLEOTIDE SEQUENCE</scope>
    <source>
        <strain evidence="2">FP-58527</strain>
    </source>
</reference>
<dbReference type="OrthoDB" id="2793533at2759"/>
<dbReference type="HOGENOM" id="CLU_093362_0_0_1"/>
<dbReference type="STRING" id="743788.S8DGV2"/>
<evidence type="ECO:0000313" key="2">
    <source>
        <dbReference type="Proteomes" id="UP000015241"/>
    </source>
</evidence>
<name>S8DGV2_FOMSC</name>
<evidence type="ECO:0000313" key="1">
    <source>
        <dbReference type="EMBL" id="EPS92746.1"/>
    </source>
</evidence>
<proteinExistence type="predicted"/>
<organism evidence="1 2">
    <name type="scientific">Fomitopsis schrenkii</name>
    <name type="common">Brown rot fungus</name>
    <dbReference type="NCBI Taxonomy" id="2126942"/>
    <lineage>
        <taxon>Eukaryota</taxon>
        <taxon>Fungi</taxon>
        <taxon>Dikarya</taxon>
        <taxon>Basidiomycota</taxon>
        <taxon>Agaricomycotina</taxon>
        <taxon>Agaricomycetes</taxon>
        <taxon>Polyporales</taxon>
        <taxon>Fomitopsis</taxon>
    </lineage>
</organism>
<dbReference type="InParanoid" id="S8DGV2"/>
<keyword evidence="2" id="KW-1185">Reference proteome</keyword>
<dbReference type="EMBL" id="KE504364">
    <property type="protein sequence ID" value="EPS92746.1"/>
    <property type="molecule type" value="Genomic_DNA"/>
</dbReference>